<proteinExistence type="predicted"/>
<dbReference type="InterPro" id="IPR050446">
    <property type="entry name" value="FAD-oxidoreductase/Apoptosis"/>
</dbReference>
<evidence type="ECO:0000259" key="6">
    <source>
        <dbReference type="Pfam" id="PF07992"/>
    </source>
</evidence>
<dbReference type="InterPro" id="IPR036188">
    <property type="entry name" value="FAD/NAD-bd_sf"/>
</dbReference>
<organism evidence="7 8">
    <name type="scientific">Nocardioides plantarum</name>
    <dbReference type="NCBI Taxonomy" id="29299"/>
    <lineage>
        <taxon>Bacteria</taxon>
        <taxon>Bacillati</taxon>
        <taxon>Actinomycetota</taxon>
        <taxon>Actinomycetes</taxon>
        <taxon>Propionibacteriales</taxon>
        <taxon>Nocardioidaceae</taxon>
        <taxon>Nocardioides</taxon>
    </lineage>
</organism>
<dbReference type="Proteomes" id="UP001589750">
    <property type="component" value="Unassembled WGS sequence"/>
</dbReference>
<sequence>MTPRSVVLVGGSTAGSTLMRELRRRGFEGDLTLIDPADGTHRPPLSKAVLTSSTDSADSADSAERSVVIDHAGLGMTHHRSAAVGLDPDARHVVTADGEHHRYDALVVATGAHARRLAEPGQRGEVVLRTLTDARDLRRRMADSTTAVVVGGGFLGFEVATAIAHRGTAVTIVDPQPPLPLLGPYLAARIVERAEAMGITVLTSSATLIGNPVSGVELGDGRRLEADLVVSCVGDLPATSWLAGTPLGTPRGVQIDELARTSAPGVYAIGDVAFVRSGGVARRTPQWANAVTQARVAAAAVLGQPVADPIVDPYYWTDIAGLPVKIVGPLPTRGTPAVLEDAGDAGAILAWEGPTVAAIGLRRPASKLRAIARSLATIRT</sequence>
<dbReference type="RefSeq" id="WP_140007899.1">
    <property type="nucleotide sequence ID" value="NZ_JBHMDG010000012.1"/>
</dbReference>
<keyword evidence="3" id="KW-0274">FAD</keyword>
<evidence type="ECO:0000313" key="7">
    <source>
        <dbReference type="EMBL" id="MFB9313471.1"/>
    </source>
</evidence>
<dbReference type="EMBL" id="JBHMDG010000012">
    <property type="protein sequence ID" value="MFB9313471.1"/>
    <property type="molecule type" value="Genomic_DNA"/>
</dbReference>
<comment type="caution">
    <text evidence="7">The sequence shown here is derived from an EMBL/GenBank/DDBJ whole genome shotgun (WGS) entry which is preliminary data.</text>
</comment>
<evidence type="ECO:0000256" key="4">
    <source>
        <dbReference type="ARBA" id="ARBA00023002"/>
    </source>
</evidence>
<feature type="compositionally biased region" description="Low complexity" evidence="5">
    <location>
        <begin position="51"/>
        <end position="60"/>
    </location>
</feature>
<feature type="region of interest" description="Disordered" evidence="5">
    <location>
        <begin position="33"/>
        <end position="63"/>
    </location>
</feature>
<evidence type="ECO:0000313" key="8">
    <source>
        <dbReference type="Proteomes" id="UP001589750"/>
    </source>
</evidence>
<dbReference type="PRINTS" id="PR00411">
    <property type="entry name" value="PNDRDTASEI"/>
</dbReference>
<dbReference type="Gene3D" id="3.50.50.60">
    <property type="entry name" value="FAD/NAD(P)-binding domain"/>
    <property type="match status" value="2"/>
</dbReference>
<dbReference type="InterPro" id="IPR023753">
    <property type="entry name" value="FAD/NAD-binding_dom"/>
</dbReference>
<protein>
    <submittedName>
        <fullName evidence="7">NAD(P)/FAD-dependent oxidoreductase</fullName>
    </submittedName>
</protein>
<keyword evidence="2" id="KW-0285">Flavoprotein</keyword>
<evidence type="ECO:0000256" key="1">
    <source>
        <dbReference type="ARBA" id="ARBA00001974"/>
    </source>
</evidence>
<dbReference type="SUPFAM" id="SSF51905">
    <property type="entry name" value="FAD/NAD(P)-binding domain"/>
    <property type="match status" value="1"/>
</dbReference>
<accession>A0ABV5K9Q3</accession>
<name>A0ABV5K9Q3_9ACTN</name>
<dbReference type="PRINTS" id="PR00368">
    <property type="entry name" value="FADPNR"/>
</dbReference>
<comment type="cofactor">
    <cofactor evidence="1">
        <name>FAD</name>
        <dbReference type="ChEBI" id="CHEBI:57692"/>
    </cofactor>
</comment>
<reference evidence="7 8" key="1">
    <citation type="submission" date="2024-09" db="EMBL/GenBank/DDBJ databases">
        <authorList>
            <person name="Sun Q."/>
            <person name="Mori K."/>
        </authorList>
    </citation>
    <scope>NUCLEOTIDE SEQUENCE [LARGE SCALE GENOMIC DNA]</scope>
    <source>
        <strain evidence="7 8">JCM 9626</strain>
    </source>
</reference>
<gene>
    <name evidence="7" type="ORF">ACFFRI_10495</name>
</gene>
<dbReference type="PANTHER" id="PTHR43557">
    <property type="entry name" value="APOPTOSIS-INDUCING FACTOR 1"/>
    <property type="match status" value="1"/>
</dbReference>
<dbReference type="Pfam" id="PF07992">
    <property type="entry name" value="Pyr_redox_2"/>
    <property type="match status" value="1"/>
</dbReference>
<dbReference type="PANTHER" id="PTHR43557:SF2">
    <property type="entry name" value="RIESKE DOMAIN-CONTAINING PROTEIN-RELATED"/>
    <property type="match status" value="1"/>
</dbReference>
<evidence type="ECO:0000256" key="5">
    <source>
        <dbReference type="SAM" id="MobiDB-lite"/>
    </source>
</evidence>
<evidence type="ECO:0000256" key="3">
    <source>
        <dbReference type="ARBA" id="ARBA00022827"/>
    </source>
</evidence>
<evidence type="ECO:0000256" key="2">
    <source>
        <dbReference type="ARBA" id="ARBA00022630"/>
    </source>
</evidence>
<feature type="domain" description="FAD/NAD(P)-binding" evidence="6">
    <location>
        <begin position="5"/>
        <end position="294"/>
    </location>
</feature>
<keyword evidence="4" id="KW-0560">Oxidoreductase</keyword>
<keyword evidence="8" id="KW-1185">Reference proteome</keyword>